<dbReference type="EMBL" id="JACEIK010011380">
    <property type="protein sequence ID" value="MCE3215647.1"/>
    <property type="molecule type" value="Genomic_DNA"/>
</dbReference>
<comment type="caution">
    <text evidence="2">The sequence shown here is derived from an EMBL/GenBank/DDBJ whole genome shotgun (WGS) entry which is preliminary data.</text>
</comment>
<accession>A0ABS8WWF1</accession>
<feature type="non-terminal residue" evidence="2">
    <location>
        <position position="51"/>
    </location>
</feature>
<evidence type="ECO:0000313" key="3">
    <source>
        <dbReference type="Proteomes" id="UP000823775"/>
    </source>
</evidence>
<dbReference type="Proteomes" id="UP000823775">
    <property type="component" value="Unassembled WGS sequence"/>
</dbReference>
<name>A0ABS8WWF1_DATST</name>
<reference evidence="2 3" key="1">
    <citation type="journal article" date="2021" name="BMC Genomics">
        <title>Datura genome reveals duplications of psychoactive alkaloid biosynthetic genes and high mutation rate following tissue culture.</title>
        <authorList>
            <person name="Rajewski A."/>
            <person name="Carter-House D."/>
            <person name="Stajich J."/>
            <person name="Litt A."/>
        </authorList>
    </citation>
    <scope>NUCLEOTIDE SEQUENCE [LARGE SCALE GENOMIC DNA]</scope>
    <source>
        <strain evidence="2">AR-01</strain>
    </source>
</reference>
<proteinExistence type="predicted"/>
<gene>
    <name evidence="2" type="ORF">HAX54_003059</name>
</gene>
<feature type="compositionally biased region" description="Basic and acidic residues" evidence="1">
    <location>
        <begin position="22"/>
        <end position="44"/>
    </location>
</feature>
<sequence>MANPYMTFLDEAMASPHTAKGPIDDLLTRLGEDNDVEHGDDGGKDATANYD</sequence>
<organism evidence="2 3">
    <name type="scientific">Datura stramonium</name>
    <name type="common">Jimsonweed</name>
    <name type="synonym">Common thornapple</name>
    <dbReference type="NCBI Taxonomy" id="4076"/>
    <lineage>
        <taxon>Eukaryota</taxon>
        <taxon>Viridiplantae</taxon>
        <taxon>Streptophyta</taxon>
        <taxon>Embryophyta</taxon>
        <taxon>Tracheophyta</taxon>
        <taxon>Spermatophyta</taxon>
        <taxon>Magnoliopsida</taxon>
        <taxon>eudicotyledons</taxon>
        <taxon>Gunneridae</taxon>
        <taxon>Pentapetalae</taxon>
        <taxon>asterids</taxon>
        <taxon>lamiids</taxon>
        <taxon>Solanales</taxon>
        <taxon>Solanaceae</taxon>
        <taxon>Solanoideae</taxon>
        <taxon>Datureae</taxon>
        <taxon>Datura</taxon>
    </lineage>
</organism>
<evidence type="ECO:0000256" key="1">
    <source>
        <dbReference type="SAM" id="MobiDB-lite"/>
    </source>
</evidence>
<feature type="region of interest" description="Disordered" evidence="1">
    <location>
        <begin position="12"/>
        <end position="51"/>
    </location>
</feature>
<keyword evidence="3" id="KW-1185">Reference proteome</keyword>
<protein>
    <submittedName>
        <fullName evidence="2">Uncharacterized protein</fullName>
    </submittedName>
</protein>
<evidence type="ECO:0000313" key="2">
    <source>
        <dbReference type="EMBL" id="MCE3215647.1"/>
    </source>
</evidence>